<dbReference type="EMBL" id="OW240921">
    <property type="protein sequence ID" value="CAH2319949.1"/>
    <property type="molecule type" value="Genomic_DNA"/>
</dbReference>
<dbReference type="InterPro" id="IPR034446">
    <property type="entry name" value="Fndc10"/>
</dbReference>
<proteinExistence type="predicted"/>
<feature type="signal peptide" evidence="2">
    <location>
        <begin position="1"/>
        <end position="25"/>
    </location>
</feature>
<feature type="chain" id="PRO_5041950056" evidence="2">
    <location>
        <begin position="26"/>
        <end position="270"/>
    </location>
</feature>
<name>A0AAD1TB25_PELCU</name>
<dbReference type="Proteomes" id="UP001295444">
    <property type="component" value="Chromosome 10"/>
</dbReference>
<gene>
    <name evidence="3" type="ORF">PECUL_23A028613</name>
</gene>
<feature type="transmembrane region" description="Helical" evidence="1">
    <location>
        <begin position="227"/>
        <end position="252"/>
    </location>
</feature>
<dbReference type="InterPro" id="IPR036116">
    <property type="entry name" value="FN3_sf"/>
</dbReference>
<dbReference type="PANTHER" id="PTHR39233:SF1">
    <property type="entry name" value="FIBRONECTIN TYPE III DOMAIN-CONTAINING PROTEIN 10"/>
    <property type="match status" value="1"/>
</dbReference>
<dbReference type="PANTHER" id="PTHR39233">
    <property type="entry name" value="FIBRONECTIN TYPE III DOMAIN-CONTAINING PROTEIN 10"/>
    <property type="match status" value="1"/>
</dbReference>
<dbReference type="AlphaFoldDB" id="A0AAD1TB25"/>
<keyword evidence="2" id="KW-0732">Signal</keyword>
<keyword evidence="1" id="KW-1133">Transmembrane helix</keyword>
<dbReference type="Pfam" id="PF17742">
    <property type="entry name" value="Fndc10"/>
    <property type="match status" value="1"/>
</dbReference>
<keyword evidence="1" id="KW-0812">Transmembrane</keyword>
<evidence type="ECO:0000256" key="1">
    <source>
        <dbReference type="SAM" id="Phobius"/>
    </source>
</evidence>
<protein>
    <submittedName>
        <fullName evidence="3">Fibronectin type III domain-containing 10</fullName>
    </submittedName>
</protein>
<keyword evidence="1" id="KW-0472">Membrane</keyword>
<dbReference type="SUPFAM" id="SSF49265">
    <property type="entry name" value="Fibronectin type III"/>
    <property type="match status" value="1"/>
</dbReference>
<evidence type="ECO:0000313" key="4">
    <source>
        <dbReference type="Proteomes" id="UP001295444"/>
    </source>
</evidence>
<sequence length="270" mass="29996">MTSVHGGSLRTFLLLCLFGCRPIEGWMNMHGDQVKTGTPIFSEVQASAAGGSMEVEAATTQRYVQRLRRGTPSANVSRQKIQANALPKGFVCPYKVISEDRASHRSICFRTLDSNFHCDQRNCKAFKSRGSLVANVLRNSSVLLQWLPPAPQLQDLKGFNMNCSWNGTFTRFLCDSVQLGISCRDYLFSNVHENVKYTVCVQTLYTNRTSLEECVEFTVEPLGMQDIVIAMTAVGGSICVMLVIICLLVAYITENLMHPNFSHPSAKRGP</sequence>
<organism evidence="3 4">
    <name type="scientific">Pelobates cultripes</name>
    <name type="common">Western spadefoot toad</name>
    <dbReference type="NCBI Taxonomy" id="61616"/>
    <lineage>
        <taxon>Eukaryota</taxon>
        <taxon>Metazoa</taxon>
        <taxon>Chordata</taxon>
        <taxon>Craniata</taxon>
        <taxon>Vertebrata</taxon>
        <taxon>Euteleostomi</taxon>
        <taxon>Amphibia</taxon>
        <taxon>Batrachia</taxon>
        <taxon>Anura</taxon>
        <taxon>Pelobatoidea</taxon>
        <taxon>Pelobatidae</taxon>
        <taxon>Pelobates</taxon>
    </lineage>
</organism>
<evidence type="ECO:0000313" key="3">
    <source>
        <dbReference type="EMBL" id="CAH2319949.1"/>
    </source>
</evidence>
<keyword evidence="4" id="KW-1185">Reference proteome</keyword>
<accession>A0AAD1TB25</accession>
<reference evidence="3" key="1">
    <citation type="submission" date="2022-03" db="EMBL/GenBank/DDBJ databases">
        <authorList>
            <person name="Alioto T."/>
            <person name="Alioto T."/>
            <person name="Gomez Garrido J."/>
        </authorList>
    </citation>
    <scope>NUCLEOTIDE SEQUENCE</scope>
</reference>
<evidence type="ECO:0000256" key="2">
    <source>
        <dbReference type="SAM" id="SignalP"/>
    </source>
</evidence>